<dbReference type="NCBIfam" id="TIGR00361">
    <property type="entry name" value="ComEC_Rec2"/>
    <property type="match status" value="1"/>
</dbReference>
<accession>A0ABX4FD04</accession>
<evidence type="ECO:0000256" key="4">
    <source>
        <dbReference type="ARBA" id="ARBA00022989"/>
    </source>
</evidence>
<feature type="transmembrane region" description="Helical" evidence="6">
    <location>
        <begin position="301"/>
        <end position="319"/>
    </location>
</feature>
<dbReference type="Gene3D" id="3.60.15.10">
    <property type="entry name" value="Ribonuclease Z/Hydroxyacylglutathione hydrolase-like"/>
    <property type="match status" value="1"/>
</dbReference>
<evidence type="ECO:0000259" key="7">
    <source>
        <dbReference type="SMART" id="SM00849"/>
    </source>
</evidence>
<dbReference type="InterPro" id="IPR036866">
    <property type="entry name" value="RibonucZ/Hydroxyglut_hydro"/>
</dbReference>
<reference evidence="8 9" key="1">
    <citation type="submission" date="2017-05" db="EMBL/GenBank/DDBJ databases">
        <title>Complete and WGS of Bordetella genogroups.</title>
        <authorList>
            <person name="Spilker T."/>
            <person name="Lipuma J."/>
        </authorList>
    </citation>
    <scope>NUCLEOTIDE SEQUENCE [LARGE SCALE GENOMIC DNA]</scope>
    <source>
        <strain evidence="8 9">AU3139</strain>
    </source>
</reference>
<dbReference type="InterPro" id="IPR052159">
    <property type="entry name" value="Competence_DNA_uptake"/>
</dbReference>
<dbReference type="InterPro" id="IPR004797">
    <property type="entry name" value="Competence_ComEC/Rec2"/>
</dbReference>
<evidence type="ECO:0000256" key="5">
    <source>
        <dbReference type="ARBA" id="ARBA00023136"/>
    </source>
</evidence>
<comment type="caution">
    <text evidence="8">The sequence shown here is derived from an EMBL/GenBank/DDBJ whole genome shotgun (WGS) entry which is preliminary data.</text>
</comment>
<keyword evidence="3 6" id="KW-0812">Transmembrane</keyword>
<keyword evidence="9" id="KW-1185">Reference proteome</keyword>
<dbReference type="EMBL" id="NEVV01000002">
    <property type="protein sequence ID" value="OZI78683.1"/>
    <property type="molecule type" value="Genomic_DNA"/>
</dbReference>
<evidence type="ECO:0000313" key="8">
    <source>
        <dbReference type="EMBL" id="OZI78683.1"/>
    </source>
</evidence>
<feature type="transmembrane region" description="Helical" evidence="6">
    <location>
        <begin position="400"/>
        <end position="423"/>
    </location>
</feature>
<dbReference type="SMART" id="SM00849">
    <property type="entry name" value="Lactamase_B"/>
    <property type="match status" value="1"/>
</dbReference>
<feature type="transmembrane region" description="Helical" evidence="6">
    <location>
        <begin position="256"/>
        <end position="281"/>
    </location>
</feature>
<feature type="transmembrane region" description="Helical" evidence="6">
    <location>
        <begin position="369"/>
        <end position="388"/>
    </location>
</feature>
<protein>
    <submittedName>
        <fullName evidence="8">DNA internalization-related competence protein ComEC/Rec2</fullName>
    </submittedName>
</protein>
<keyword evidence="5 6" id="KW-0472">Membrane</keyword>
<gene>
    <name evidence="8" type="ORF">CAL23_12730</name>
</gene>
<organism evidence="8 9">
    <name type="scientific">Bordetella genomosp. 6</name>
    <dbReference type="NCBI Taxonomy" id="463024"/>
    <lineage>
        <taxon>Bacteria</taxon>
        <taxon>Pseudomonadati</taxon>
        <taxon>Pseudomonadota</taxon>
        <taxon>Betaproteobacteria</taxon>
        <taxon>Burkholderiales</taxon>
        <taxon>Alcaligenaceae</taxon>
        <taxon>Bordetella</taxon>
    </lineage>
</organism>
<evidence type="ECO:0000256" key="6">
    <source>
        <dbReference type="SAM" id="Phobius"/>
    </source>
</evidence>
<evidence type="ECO:0000256" key="1">
    <source>
        <dbReference type="ARBA" id="ARBA00004651"/>
    </source>
</evidence>
<dbReference type="PANTHER" id="PTHR30619:SF1">
    <property type="entry name" value="RECOMBINATION PROTEIN 2"/>
    <property type="match status" value="1"/>
</dbReference>
<evidence type="ECO:0000256" key="3">
    <source>
        <dbReference type="ARBA" id="ARBA00022692"/>
    </source>
</evidence>
<dbReference type="Pfam" id="PF12706">
    <property type="entry name" value="Lactamase_B_2"/>
    <property type="match status" value="1"/>
</dbReference>
<dbReference type="Pfam" id="PF03772">
    <property type="entry name" value="Competence"/>
    <property type="match status" value="1"/>
</dbReference>
<sequence length="826" mass="87151">MTAMDAAMGRVMGAAFVAGTAMVQGLAALDGVVEIACLAALGALAAWRAARRPGRPWRVCRKLALPALAASLGVASAAGQAQWRLADAVDPARHNRVARVDARVAQLAQGDAGSRRFVARLPDNRPAGLPARLLVTWRALPGQALPEVVPGQRWRMALRVRRPHASQNPHAADAEARLLARGVRGLASVRGRPLLLDDDPWADAGIAIERARHRVRAGMRQALAGLRYAPVLMALAIGDQAGVAREDWQVFQRSGIMHLVSISGMHVTAVAALGGWVAGWLWRRARWRGALLAERAPAQRVAVLAALGPALAYCLLAGWSVPTRRAFFMLAAVAAAVALRWPATPSRLLTLAAVAVAALDPWAPLAPGFWLSFGAVAVLVGVGAGAGARPRGMRARLRAALLGFGRTQMAVTLALTPLLAFLVRQVSLASPLANALAIPVVSLAVTPLALLCGALAALPGGQAPAWLAGAAGHGLFALLMAPVGWIGRAEWSGLDVAAAPWPWLALAMAGAAWALQAPGWPARHCGWLCMLPLLAWRPERPPPGYWTLTALDVGQGGAVVLETARHVLLFDTGPRHGDASDAGERVIVPFLRARGYRHIDTLVVSHADLDHTGGLRSVLAALPVGQAYASFDLAAWLARQARVRPDGWRAAPRAPPAARGCDAGVQWRVDGVSLRFVYPPPLAAPLPWRSSNARSCVLLVEGFGHRALLTGDVGLVQEATFAAGLPPVDLVMAPHHGSAMSSGSLLTAATRPAHAIAQAGYLNRFGHPAAPAINRWRRAGATAWRTDLDGAVRAESMPRGLFVSGQRQVARRYWHDSRAGPDAPLR</sequence>
<dbReference type="InterPro" id="IPR035681">
    <property type="entry name" value="ComA-like_MBL"/>
</dbReference>
<dbReference type="CDD" id="cd07731">
    <property type="entry name" value="ComA-like_MBL-fold"/>
    <property type="match status" value="1"/>
</dbReference>
<dbReference type="SUPFAM" id="SSF56281">
    <property type="entry name" value="Metallo-hydrolase/oxidoreductase"/>
    <property type="match status" value="1"/>
</dbReference>
<dbReference type="InterPro" id="IPR004477">
    <property type="entry name" value="ComEC_N"/>
</dbReference>
<evidence type="ECO:0000313" key="9">
    <source>
        <dbReference type="Proteomes" id="UP000216524"/>
    </source>
</evidence>
<keyword evidence="2" id="KW-1003">Cell membrane</keyword>
<dbReference type="Proteomes" id="UP000216524">
    <property type="component" value="Unassembled WGS sequence"/>
</dbReference>
<feature type="transmembrane region" description="Helical" evidence="6">
    <location>
        <begin position="465"/>
        <end position="486"/>
    </location>
</feature>
<keyword evidence="4 6" id="KW-1133">Transmembrane helix</keyword>
<dbReference type="InterPro" id="IPR001279">
    <property type="entry name" value="Metallo-B-lactamas"/>
</dbReference>
<evidence type="ECO:0000256" key="2">
    <source>
        <dbReference type="ARBA" id="ARBA00022475"/>
    </source>
</evidence>
<dbReference type="Pfam" id="PF13567">
    <property type="entry name" value="DUF4131"/>
    <property type="match status" value="1"/>
</dbReference>
<comment type="subcellular location">
    <subcellularLocation>
        <location evidence="1">Cell membrane</location>
        <topology evidence="1">Multi-pass membrane protein</topology>
    </subcellularLocation>
</comment>
<name>A0ABX4FD04_9BORD</name>
<dbReference type="InterPro" id="IPR025405">
    <property type="entry name" value="DUF4131"/>
</dbReference>
<dbReference type="PANTHER" id="PTHR30619">
    <property type="entry name" value="DNA INTERNALIZATION/COMPETENCE PROTEIN COMEC/REC2"/>
    <property type="match status" value="1"/>
</dbReference>
<feature type="transmembrane region" description="Helical" evidence="6">
    <location>
        <begin position="435"/>
        <end position="458"/>
    </location>
</feature>
<feature type="transmembrane region" description="Helical" evidence="6">
    <location>
        <begin position="222"/>
        <end position="244"/>
    </location>
</feature>
<proteinExistence type="predicted"/>
<dbReference type="NCBIfam" id="TIGR00360">
    <property type="entry name" value="ComEC_N-term"/>
    <property type="match status" value="1"/>
</dbReference>
<dbReference type="RefSeq" id="WP_094829820.1">
    <property type="nucleotide sequence ID" value="NZ_NEVV01000002.1"/>
</dbReference>
<feature type="domain" description="Metallo-beta-lactamase" evidence="7">
    <location>
        <begin position="555"/>
        <end position="754"/>
    </location>
</feature>